<evidence type="ECO:0000256" key="5">
    <source>
        <dbReference type="ARBA" id="ARBA00022527"/>
    </source>
</evidence>
<keyword evidence="21" id="KW-1185">Reference proteome</keyword>
<dbReference type="SMART" id="SM00220">
    <property type="entry name" value="S_TKc"/>
    <property type="match status" value="2"/>
</dbReference>
<comment type="similarity">
    <text evidence="3">In the C-terminal section; belongs to the protein kinase superfamily. Ser/Thr protein kinase family.</text>
</comment>
<dbReference type="GO" id="GO:0002229">
    <property type="term" value="P:defense response to oomycetes"/>
    <property type="evidence" value="ECO:0007669"/>
    <property type="project" value="UniProtKB-ARBA"/>
</dbReference>
<keyword evidence="4" id="KW-1003">Cell membrane</keyword>
<dbReference type="PROSITE" id="PS50011">
    <property type="entry name" value="PROTEIN_KINASE_DOM"/>
    <property type="match status" value="2"/>
</dbReference>
<evidence type="ECO:0000259" key="19">
    <source>
        <dbReference type="PROSITE" id="PS50011"/>
    </source>
</evidence>
<evidence type="ECO:0000313" key="20">
    <source>
        <dbReference type="EnsemblPlants" id="OPUNC09G05890.1"/>
    </source>
</evidence>
<dbReference type="PROSITE" id="PS00107">
    <property type="entry name" value="PROTEIN_KINASE_ATP"/>
    <property type="match status" value="1"/>
</dbReference>
<keyword evidence="15" id="KW-0325">Glycoprotein</keyword>
<keyword evidence="7 17" id="KW-0812">Transmembrane</keyword>
<accession>A0A0E0M076</accession>
<dbReference type="GO" id="GO:0005886">
    <property type="term" value="C:plasma membrane"/>
    <property type="evidence" value="ECO:0007669"/>
    <property type="project" value="UniProtKB-SubCell"/>
</dbReference>
<evidence type="ECO:0000256" key="10">
    <source>
        <dbReference type="ARBA" id="ARBA00022777"/>
    </source>
</evidence>
<protein>
    <recommendedName>
        <fullName evidence="19">Protein kinase domain-containing protein</fullName>
    </recommendedName>
</protein>
<dbReference type="Pfam" id="PF12819">
    <property type="entry name" value="Malectin_like"/>
    <property type="match status" value="2"/>
</dbReference>
<evidence type="ECO:0000256" key="8">
    <source>
        <dbReference type="ARBA" id="ARBA00022729"/>
    </source>
</evidence>
<evidence type="ECO:0000256" key="12">
    <source>
        <dbReference type="ARBA" id="ARBA00022989"/>
    </source>
</evidence>
<dbReference type="Gramene" id="OPUNC09G05890.1">
    <property type="protein sequence ID" value="OPUNC09G05890.1"/>
    <property type="gene ID" value="OPUNC09G05890"/>
</dbReference>
<evidence type="ECO:0000256" key="18">
    <source>
        <dbReference type="SAM" id="SignalP"/>
    </source>
</evidence>
<evidence type="ECO:0000256" key="16">
    <source>
        <dbReference type="PROSITE-ProRule" id="PRU10141"/>
    </source>
</evidence>
<dbReference type="InterPro" id="IPR024788">
    <property type="entry name" value="Malectin-like_Carb-bd_dom"/>
</dbReference>
<evidence type="ECO:0000256" key="6">
    <source>
        <dbReference type="ARBA" id="ARBA00022679"/>
    </source>
</evidence>
<feature type="chain" id="PRO_5002366924" description="Protein kinase domain-containing protein" evidence="18">
    <location>
        <begin position="22"/>
        <end position="1529"/>
    </location>
</feature>
<keyword evidence="8 18" id="KW-0732">Signal</keyword>
<evidence type="ECO:0000256" key="15">
    <source>
        <dbReference type="ARBA" id="ARBA00023180"/>
    </source>
</evidence>
<evidence type="ECO:0000256" key="3">
    <source>
        <dbReference type="ARBA" id="ARBA00010217"/>
    </source>
</evidence>
<comment type="similarity">
    <text evidence="2">In the N-terminal section; belongs to the leguminous lectin family.</text>
</comment>
<dbReference type="FunFam" id="3.30.200.20:FF:000394">
    <property type="entry name" value="Leucine-rich repeat receptor-like protein kinase"/>
    <property type="match status" value="2"/>
</dbReference>
<dbReference type="GO" id="GO:0004674">
    <property type="term" value="F:protein serine/threonine kinase activity"/>
    <property type="evidence" value="ECO:0007669"/>
    <property type="project" value="UniProtKB-KW"/>
</dbReference>
<evidence type="ECO:0000256" key="11">
    <source>
        <dbReference type="ARBA" id="ARBA00022840"/>
    </source>
</evidence>
<dbReference type="InterPro" id="IPR017441">
    <property type="entry name" value="Protein_kinase_ATP_BS"/>
</dbReference>
<feature type="binding site" evidence="16">
    <location>
        <position position="552"/>
    </location>
    <ligand>
        <name>ATP</name>
        <dbReference type="ChEBI" id="CHEBI:30616"/>
    </ligand>
</feature>
<keyword evidence="13 17" id="KW-0472">Membrane</keyword>
<dbReference type="HOGENOM" id="CLU_000288_41_4_1"/>
<dbReference type="InterPro" id="IPR000719">
    <property type="entry name" value="Prot_kinase_dom"/>
</dbReference>
<evidence type="ECO:0000256" key="7">
    <source>
        <dbReference type="ARBA" id="ARBA00022692"/>
    </source>
</evidence>
<dbReference type="InterPro" id="IPR001245">
    <property type="entry name" value="Ser-Thr/Tyr_kinase_cat_dom"/>
</dbReference>
<dbReference type="Gene3D" id="3.30.200.20">
    <property type="entry name" value="Phosphorylase Kinase, domain 1"/>
    <property type="match status" value="2"/>
</dbReference>
<evidence type="ECO:0000256" key="17">
    <source>
        <dbReference type="SAM" id="Phobius"/>
    </source>
</evidence>
<keyword evidence="5" id="KW-0723">Serine/threonine-protein kinase</keyword>
<dbReference type="PROSITE" id="PS00108">
    <property type="entry name" value="PROTEIN_KINASE_ST"/>
    <property type="match status" value="2"/>
</dbReference>
<proteinExistence type="inferred from homology"/>
<evidence type="ECO:0000313" key="21">
    <source>
        <dbReference type="Proteomes" id="UP000026962"/>
    </source>
</evidence>
<keyword evidence="11 16" id="KW-0067">ATP-binding</keyword>
<evidence type="ECO:0000256" key="14">
    <source>
        <dbReference type="ARBA" id="ARBA00023170"/>
    </source>
</evidence>
<evidence type="ECO:0000256" key="9">
    <source>
        <dbReference type="ARBA" id="ARBA00022741"/>
    </source>
</evidence>
<dbReference type="Pfam" id="PF07714">
    <property type="entry name" value="PK_Tyr_Ser-Thr"/>
    <property type="match status" value="1"/>
</dbReference>
<evidence type="ECO:0000256" key="4">
    <source>
        <dbReference type="ARBA" id="ARBA00022475"/>
    </source>
</evidence>
<dbReference type="PANTHER" id="PTHR45631:SF6">
    <property type="entry name" value="OS09G0352000 PROTEIN"/>
    <property type="match status" value="1"/>
</dbReference>
<evidence type="ECO:0000256" key="1">
    <source>
        <dbReference type="ARBA" id="ARBA00004251"/>
    </source>
</evidence>
<feature type="signal peptide" evidence="18">
    <location>
        <begin position="1"/>
        <end position="21"/>
    </location>
</feature>
<dbReference type="Proteomes" id="UP000026962">
    <property type="component" value="Chromosome 9"/>
</dbReference>
<organism evidence="20">
    <name type="scientific">Oryza punctata</name>
    <name type="common">Red rice</name>
    <dbReference type="NCBI Taxonomy" id="4537"/>
    <lineage>
        <taxon>Eukaryota</taxon>
        <taxon>Viridiplantae</taxon>
        <taxon>Streptophyta</taxon>
        <taxon>Embryophyta</taxon>
        <taxon>Tracheophyta</taxon>
        <taxon>Spermatophyta</taxon>
        <taxon>Magnoliopsida</taxon>
        <taxon>Liliopsida</taxon>
        <taxon>Poales</taxon>
        <taxon>Poaceae</taxon>
        <taxon>BOP clade</taxon>
        <taxon>Oryzoideae</taxon>
        <taxon>Oryzeae</taxon>
        <taxon>Oryzinae</taxon>
        <taxon>Oryza</taxon>
    </lineage>
</organism>
<feature type="domain" description="Protein kinase" evidence="19">
    <location>
        <begin position="1244"/>
        <end position="1493"/>
    </location>
</feature>
<keyword evidence="6" id="KW-0808">Transferase</keyword>
<keyword evidence="9 16" id="KW-0547">Nucleotide-binding</keyword>
<dbReference type="PANTHER" id="PTHR45631">
    <property type="entry name" value="OS07G0107800 PROTEIN-RELATED"/>
    <property type="match status" value="1"/>
</dbReference>
<dbReference type="FunFam" id="1.10.510.10:FF:000240">
    <property type="entry name" value="Lectin-domain containing receptor kinase A4.3"/>
    <property type="match status" value="2"/>
</dbReference>
<dbReference type="InterPro" id="IPR032675">
    <property type="entry name" value="LRR_dom_sf"/>
</dbReference>
<dbReference type="STRING" id="4537.A0A0E0M076"/>
<dbReference type="GO" id="GO:0005524">
    <property type="term" value="F:ATP binding"/>
    <property type="evidence" value="ECO:0007669"/>
    <property type="project" value="UniProtKB-UniRule"/>
</dbReference>
<keyword evidence="12 17" id="KW-1133">Transmembrane helix</keyword>
<dbReference type="InterPro" id="IPR011009">
    <property type="entry name" value="Kinase-like_dom_sf"/>
</dbReference>
<keyword evidence="14" id="KW-0675">Receptor</keyword>
<dbReference type="Gene3D" id="1.10.510.10">
    <property type="entry name" value="Transferase(Phosphotransferase) domain 1"/>
    <property type="match status" value="2"/>
</dbReference>
<keyword evidence="10" id="KW-0418">Kinase</keyword>
<reference evidence="20" key="1">
    <citation type="submission" date="2015-04" db="UniProtKB">
        <authorList>
            <consortium name="EnsemblPlants"/>
        </authorList>
    </citation>
    <scope>IDENTIFICATION</scope>
</reference>
<dbReference type="OMA" id="AYDREWV"/>
<dbReference type="CDD" id="cd14066">
    <property type="entry name" value="STKc_IRAK"/>
    <property type="match status" value="1"/>
</dbReference>
<dbReference type="EnsemblPlants" id="OPUNC09G05890.1">
    <property type="protein sequence ID" value="OPUNC09G05890.1"/>
    <property type="gene ID" value="OPUNC09G05890"/>
</dbReference>
<reference evidence="20" key="2">
    <citation type="submission" date="2018-05" db="EMBL/GenBank/DDBJ databases">
        <title>OpunRS2 (Oryza punctata Reference Sequence Version 2).</title>
        <authorList>
            <person name="Zhang J."/>
            <person name="Kudrna D."/>
            <person name="Lee S."/>
            <person name="Talag J."/>
            <person name="Welchert J."/>
            <person name="Wing R.A."/>
        </authorList>
    </citation>
    <scope>NUCLEOTIDE SEQUENCE [LARGE SCALE GENOMIC DNA]</scope>
</reference>
<feature type="transmembrane region" description="Helical" evidence="17">
    <location>
        <begin position="449"/>
        <end position="473"/>
    </location>
</feature>
<dbReference type="eggNOG" id="KOG1187">
    <property type="taxonomic scope" value="Eukaryota"/>
</dbReference>
<evidence type="ECO:0000256" key="2">
    <source>
        <dbReference type="ARBA" id="ARBA00008536"/>
    </source>
</evidence>
<sequence>MGLLVCSAVFLLLAAVRGAVGFLSIDCGLDSSSSGYTDTYGIFYIPDGSYVDTGENHMVAADRESKVERPYRTLRSFPSGDRNCYALPTVAGAKYLVRMSFYYGDYDGKDSSSTLQFDLYIGVDRWTTVHADGQDFHEALFVAWASWAPVCLVRTSPGATPFVSSVELRPLGSGLYPDLMANESMYMSDRKNMGSSNSVIEYKDDLYDRYWWPMSSNPMWKNISTASPIDLTSNYAVPSPVIQTAIEAVSTNTTLTFTWKDQGSNGYEYKVYMHFADFQNSQLRQFNISFNTLKDDQYSPPYLAPFVVSNNDWYKSDGGEYNITLQATATSKLPPMINAIELYTRISHVNPKTLPRDFDAIMAIKFEYGIKKNWMGDPCFPIELGWDGVRCSNASGNTTKIIALDLSNSNLQGPISNNFTLLTELEYFLDSNRNSCNPPPPPIKKGKRAVIIAISVAVLVMAIGSLGLAYLIWRRKTKPNVSSADLPREPELVIAPAIRKNNEDALQKVENRRFTYKELEKLTNKFEQFIGQGGFGHVYYGRLEDGTEVAVKMRSESSSHGLDEFFAEVQSLTKVHHRNLVSLVGYCREKDHLALVYEYMARGSLYDHLRGKNDVRETLNWRTRLRVVVEAAQGLDYLHKGCSLPIIHRDVKSQNILLGQNLQAKIADFGLCKTYLSDTQTHISVTPAGSAGYMDPEYYHTGRLTESSDVYSFGVVLLEIVTGESPILPGQGHIIQLVKKKIAAGNINLVADARLGGAYDVSSMWKVVDTALSCTADIGTQRPTMASVVVQLKESLALEEAHNDSGFKGSISTVSDTWVLFAAFVLNAALNAVGQPTDFLSIDCGLEANYSGYKEANTGIVYVSDEPYVDSGENHRIAADQESRWGDTNLRTLRSFPSGVRNCYTLPTRAGTRYLVRLSFVHGNYDGNADAGGGGWPSTLSFDLYLGVDRWATVEKDYVHEAVFMASASWAPVCLINTGSGTPFVSSVELRPLDDALYPSVMANQSMARYVRCSIGDNKKFITRYPDDQYDRFWWQLGYSSPTWKNLTTVSAIKQDSIYTVPLTIIQTAVEAVSNNTMLNITWQDQTPRGRGLKFFMYFADFQNSQLRQFNVSFNDVEPYQYSPPYLTVGVLYNSGWSTAADGNYNISLVPTAASKLPPMINALEIYTLISHESPTTFPVDFETIMAIKLEYGIKKNWMDSTKDPPRDRPELENALETRQNHGDVLQIVENRQFTYSELEKVTNKFEHPIGQGGFGPVYYGCLEDNTEVAVKMRSELSSHGLDEFFAEVQSLTKVHHRNLVSLIGYCWERDHLALVYEYMAQGSICDRLRGLDYLHKGCNLPIIHGDVKTSNILLGQHLQAKIADFGLSKTYLSETQTHISVTPAGTAGYIDPEYYQTSRLTESSDVYSFGIVLLEIATGEPPIIPGQGHIVQRVKNKIVAGNISLIADARLGGAYEVSSMWKVVDTALLCTVDVVAQRPTMATVVAQLKESLALEESREDSGFMGSTSTVSDNTFSTSSTIYYTWDAL</sequence>
<name>A0A0E0M076_ORYPU</name>
<feature type="domain" description="Protein kinase" evidence="19">
    <location>
        <begin position="524"/>
        <end position="796"/>
    </location>
</feature>
<evidence type="ECO:0000256" key="13">
    <source>
        <dbReference type="ARBA" id="ARBA00023136"/>
    </source>
</evidence>
<dbReference type="InterPro" id="IPR008271">
    <property type="entry name" value="Ser/Thr_kinase_AS"/>
</dbReference>
<dbReference type="Gene3D" id="3.80.10.10">
    <property type="entry name" value="Ribonuclease Inhibitor"/>
    <property type="match status" value="1"/>
</dbReference>
<dbReference type="Pfam" id="PF00069">
    <property type="entry name" value="Pkinase"/>
    <property type="match status" value="1"/>
</dbReference>
<dbReference type="SUPFAM" id="SSF56112">
    <property type="entry name" value="Protein kinase-like (PK-like)"/>
    <property type="match status" value="2"/>
</dbReference>
<comment type="subcellular location">
    <subcellularLocation>
        <location evidence="1">Cell membrane</location>
        <topology evidence="1">Single-pass type I membrane protein</topology>
    </subcellularLocation>
</comment>